<gene>
    <name evidence="2" type="ORF">CR513_51126</name>
</gene>
<evidence type="ECO:0000256" key="1">
    <source>
        <dbReference type="SAM" id="Coils"/>
    </source>
</evidence>
<organism evidence="2 3">
    <name type="scientific">Mucuna pruriens</name>
    <name type="common">Velvet bean</name>
    <name type="synonym">Dolichos pruriens</name>
    <dbReference type="NCBI Taxonomy" id="157652"/>
    <lineage>
        <taxon>Eukaryota</taxon>
        <taxon>Viridiplantae</taxon>
        <taxon>Streptophyta</taxon>
        <taxon>Embryophyta</taxon>
        <taxon>Tracheophyta</taxon>
        <taxon>Spermatophyta</taxon>
        <taxon>Magnoliopsida</taxon>
        <taxon>eudicotyledons</taxon>
        <taxon>Gunneridae</taxon>
        <taxon>Pentapetalae</taxon>
        <taxon>rosids</taxon>
        <taxon>fabids</taxon>
        <taxon>Fabales</taxon>
        <taxon>Fabaceae</taxon>
        <taxon>Papilionoideae</taxon>
        <taxon>50 kb inversion clade</taxon>
        <taxon>NPAAA clade</taxon>
        <taxon>indigoferoid/millettioid clade</taxon>
        <taxon>Phaseoleae</taxon>
        <taxon>Mucuna</taxon>
    </lineage>
</organism>
<sequence>MSRDKRSTIVNTTINKLSVAQCPRARTQREQQSSLGSWRSIPQHYKPRVSRRGIRRSQMRRDELEHKRRRWQDLAESTQAALIGQSGNPLPKPLIVQYNLASRFRALLIIQVLATPTYRDNHTIPWRYNEGEIIPISNEKASPTKEVTNIAKIGGVTRSGRVYASEAFRKKDLNSKKEGKAAENPKENMNKTFARVLLLSLLINSKGHHNLLLKVLNKPHVAQDITIEKFEGIVNNITTNIHLSFSEDEVPTMGRGYNQPFHIAVKCGDYMIARVLNDNGSSLNFMPKATLEK</sequence>
<accession>A0A371EUS1</accession>
<keyword evidence="1" id="KW-0175">Coiled coil</keyword>
<protein>
    <submittedName>
        <fullName evidence="2">Uncharacterized protein</fullName>
    </submittedName>
</protein>
<dbReference type="AlphaFoldDB" id="A0A371EUS1"/>
<evidence type="ECO:0000313" key="2">
    <source>
        <dbReference type="EMBL" id="RDX69719.1"/>
    </source>
</evidence>
<feature type="non-terminal residue" evidence="2">
    <location>
        <position position="1"/>
    </location>
</feature>
<dbReference type="PANTHER" id="PTHR32108">
    <property type="entry name" value="DNA-DIRECTED RNA POLYMERASE SUBUNIT ALPHA"/>
    <property type="match status" value="1"/>
</dbReference>
<name>A0A371EUS1_MUCPR</name>
<feature type="coiled-coil region" evidence="1">
    <location>
        <begin position="54"/>
        <end position="81"/>
    </location>
</feature>
<dbReference type="EMBL" id="QJKJ01011991">
    <property type="protein sequence ID" value="RDX69719.1"/>
    <property type="molecule type" value="Genomic_DNA"/>
</dbReference>
<proteinExistence type="predicted"/>
<reference evidence="2" key="1">
    <citation type="submission" date="2018-05" db="EMBL/GenBank/DDBJ databases">
        <title>Draft genome of Mucuna pruriens seed.</title>
        <authorList>
            <person name="Nnadi N.E."/>
            <person name="Vos R."/>
            <person name="Hasami M.H."/>
            <person name="Devisetty U.K."/>
            <person name="Aguiy J.C."/>
        </authorList>
    </citation>
    <scope>NUCLEOTIDE SEQUENCE [LARGE SCALE GENOMIC DNA]</scope>
    <source>
        <strain evidence="2">JCA_2017</strain>
    </source>
</reference>
<keyword evidence="3" id="KW-1185">Reference proteome</keyword>
<dbReference type="PANTHER" id="PTHR32108:SF9">
    <property type="entry name" value="REVERSE TRANSCRIPTASE RNASE H-LIKE DOMAIN-CONTAINING PROTEIN"/>
    <property type="match status" value="1"/>
</dbReference>
<evidence type="ECO:0000313" key="3">
    <source>
        <dbReference type="Proteomes" id="UP000257109"/>
    </source>
</evidence>
<dbReference type="Proteomes" id="UP000257109">
    <property type="component" value="Unassembled WGS sequence"/>
</dbReference>
<comment type="caution">
    <text evidence="2">The sequence shown here is derived from an EMBL/GenBank/DDBJ whole genome shotgun (WGS) entry which is preliminary data.</text>
</comment>